<keyword evidence="1" id="KW-0808">Transferase</keyword>
<accession>A0ABV7YQD5</accession>
<keyword evidence="1" id="KW-0489">Methyltransferase</keyword>
<organism evidence="1 2">
    <name type="scientific">Lacihabitans lacunae</name>
    <dbReference type="NCBI Taxonomy" id="1028214"/>
    <lineage>
        <taxon>Bacteria</taxon>
        <taxon>Pseudomonadati</taxon>
        <taxon>Bacteroidota</taxon>
        <taxon>Cytophagia</taxon>
        <taxon>Cytophagales</taxon>
        <taxon>Leadbetterellaceae</taxon>
        <taxon>Lacihabitans</taxon>
    </lineage>
</organism>
<gene>
    <name evidence="1" type="ORF">ACFOOI_02720</name>
</gene>
<evidence type="ECO:0000313" key="2">
    <source>
        <dbReference type="Proteomes" id="UP001595616"/>
    </source>
</evidence>
<dbReference type="GO" id="GO:0061542">
    <property type="term" value="F:3-demethylubiquinol 3-O-methyltransferase activity"/>
    <property type="evidence" value="ECO:0007669"/>
    <property type="project" value="UniProtKB-EC"/>
</dbReference>
<dbReference type="EC" id="2.1.1.222" evidence="1"/>
<reference evidence="2" key="1">
    <citation type="journal article" date="2019" name="Int. J. Syst. Evol. Microbiol.">
        <title>The Global Catalogue of Microorganisms (GCM) 10K type strain sequencing project: providing services to taxonomists for standard genome sequencing and annotation.</title>
        <authorList>
            <consortium name="The Broad Institute Genomics Platform"/>
            <consortium name="The Broad Institute Genome Sequencing Center for Infectious Disease"/>
            <person name="Wu L."/>
            <person name="Ma J."/>
        </authorList>
    </citation>
    <scope>NUCLEOTIDE SEQUENCE [LARGE SCALE GENOMIC DNA]</scope>
    <source>
        <strain evidence="2">CECT 7956</strain>
    </source>
</reference>
<sequence length="246" mass="29227">MNLTDKNFWIKYWENKTNLNIKVKPNYILSEILKKITSKNKVKTAIELGGYPGYYAIYLKKYLNIESTLLDYVVIKKQIESLLKINELNVNSVKLIEADLFNYDIKTKYDLVLSVGLIEHFENTSEIIKMHTDFLNEKGVLFINIPNFKGLNGLIQKYFDLENYKKHNIDCMNIEKLHSICEQLGLKNIEVRYYGSFMIWLENFDEKSFFFKKAFNIIWLFFKVIFKLIPIETRFFSPYINITATK</sequence>
<proteinExistence type="predicted"/>
<dbReference type="GO" id="GO:0102208">
    <property type="term" value="F:2-polyprenyl-6-hydroxyphenol methylase activity"/>
    <property type="evidence" value="ECO:0007669"/>
    <property type="project" value="UniProtKB-EC"/>
</dbReference>
<dbReference type="Gene3D" id="3.40.50.150">
    <property type="entry name" value="Vaccinia Virus protein VP39"/>
    <property type="match status" value="1"/>
</dbReference>
<dbReference type="Proteomes" id="UP001595616">
    <property type="component" value="Unassembled WGS sequence"/>
</dbReference>
<dbReference type="SUPFAM" id="SSF53335">
    <property type="entry name" value="S-adenosyl-L-methionine-dependent methyltransferases"/>
    <property type="match status" value="1"/>
</dbReference>
<dbReference type="CDD" id="cd02440">
    <property type="entry name" value="AdoMet_MTases"/>
    <property type="match status" value="1"/>
</dbReference>
<dbReference type="EMBL" id="JBHRYQ010000001">
    <property type="protein sequence ID" value="MFC3809553.1"/>
    <property type="molecule type" value="Genomic_DNA"/>
</dbReference>
<protein>
    <submittedName>
        <fullName evidence="1">Class I SAM-dependent methyltransferase</fullName>
        <ecNumber evidence="1">2.1.1.222</ecNumber>
        <ecNumber evidence="1">2.1.1.64</ecNumber>
    </submittedName>
</protein>
<dbReference type="InterPro" id="IPR029063">
    <property type="entry name" value="SAM-dependent_MTases_sf"/>
</dbReference>
<dbReference type="Pfam" id="PF13489">
    <property type="entry name" value="Methyltransf_23"/>
    <property type="match status" value="1"/>
</dbReference>
<evidence type="ECO:0000313" key="1">
    <source>
        <dbReference type="EMBL" id="MFC3809553.1"/>
    </source>
</evidence>
<name>A0ABV7YQD5_9BACT</name>
<comment type="caution">
    <text evidence="1">The sequence shown here is derived from an EMBL/GenBank/DDBJ whole genome shotgun (WGS) entry which is preliminary data.</text>
</comment>
<keyword evidence="2" id="KW-1185">Reference proteome</keyword>
<dbReference type="GO" id="GO:0032259">
    <property type="term" value="P:methylation"/>
    <property type="evidence" value="ECO:0007669"/>
    <property type="project" value="UniProtKB-KW"/>
</dbReference>
<dbReference type="RefSeq" id="WP_379834762.1">
    <property type="nucleotide sequence ID" value="NZ_JBHRYQ010000001.1"/>
</dbReference>
<dbReference type="EC" id="2.1.1.64" evidence="1"/>